<dbReference type="PANTHER" id="PTHR33908:SF11">
    <property type="entry name" value="MEMBRANE PROTEIN"/>
    <property type="match status" value="1"/>
</dbReference>
<evidence type="ECO:0000256" key="6">
    <source>
        <dbReference type="ARBA" id="ARBA00022989"/>
    </source>
</evidence>
<feature type="transmembrane region" description="Helical" evidence="8">
    <location>
        <begin position="275"/>
        <end position="292"/>
    </location>
</feature>
<dbReference type="GO" id="GO:0016763">
    <property type="term" value="F:pentosyltransferase activity"/>
    <property type="evidence" value="ECO:0007669"/>
    <property type="project" value="TreeGrafter"/>
</dbReference>
<dbReference type="PANTHER" id="PTHR33908">
    <property type="entry name" value="MANNOSYLTRANSFERASE YKCB-RELATED"/>
    <property type="match status" value="1"/>
</dbReference>
<name>A0A4R8ICW8_9FLAO</name>
<gene>
    <name evidence="9" type="ORF">B0I22_2595</name>
</gene>
<sequence>MSKKTITFLISAVFFLIYYAGSFSKISFGDCIGFVVDAEKREFITNFTPLVHFLYINTGIFFTSVLNMDSIFVMRMLSIVPAALTVGLVYVLIKEFLEENWIAIASTIVFGFSFSFWRSAETVEVYTLNAFWVVLFLLFAVKALKHQSKKYIVTAGIVLGLSLWVHIQNIMLIPAYFLLLYYSKSERQKVLTSFIFFISIFGVMFVVNQLNGIEFKYVFTSKKGPWVQNTFDQTFLDLVKNVVKAIAFLIYNFNIFIVFCFSGIFYLYKNFKKEFLFLFVAALFTLGFATIYAVSDNYVYFIPFYLIFTIFIASGIKKLSEKLALKKFQLLPIMIPLFYVFSFYIALIIPQGKEFHTKKLYKGGLNYYMLPWLTDNIGCLEFTLNDGKTEDNVEALKETSQEFIKLRKRYQSLEEIREL</sequence>
<organism evidence="9 10">
    <name type="scientific">Epilithonimonas xixisoli</name>
    <dbReference type="NCBI Taxonomy" id="1476462"/>
    <lineage>
        <taxon>Bacteria</taxon>
        <taxon>Pseudomonadati</taxon>
        <taxon>Bacteroidota</taxon>
        <taxon>Flavobacteriia</taxon>
        <taxon>Flavobacteriales</taxon>
        <taxon>Weeksellaceae</taxon>
        <taxon>Chryseobacterium group</taxon>
        <taxon>Epilithonimonas</taxon>
    </lineage>
</organism>
<keyword evidence="6 8" id="KW-1133">Transmembrane helix</keyword>
<feature type="transmembrane region" description="Helical" evidence="8">
    <location>
        <begin position="245"/>
        <end position="268"/>
    </location>
</feature>
<feature type="transmembrane region" description="Helical" evidence="8">
    <location>
        <begin position="126"/>
        <end position="145"/>
    </location>
</feature>
<evidence type="ECO:0000256" key="5">
    <source>
        <dbReference type="ARBA" id="ARBA00022692"/>
    </source>
</evidence>
<evidence type="ECO:0000256" key="8">
    <source>
        <dbReference type="SAM" id="Phobius"/>
    </source>
</evidence>
<keyword evidence="3" id="KW-0328">Glycosyltransferase</keyword>
<dbReference type="GO" id="GO:0005886">
    <property type="term" value="C:plasma membrane"/>
    <property type="evidence" value="ECO:0007669"/>
    <property type="project" value="UniProtKB-SubCell"/>
</dbReference>
<evidence type="ECO:0000313" key="10">
    <source>
        <dbReference type="Proteomes" id="UP000295313"/>
    </source>
</evidence>
<comment type="subcellular location">
    <subcellularLocation>
        <location evidence="1">Cell membrane</location>
        <topology evidence="1">Multi-pass membrane protein</topology>
    </subcellularLocation>
</comment>
<evidence type="ECO:0000256" key="4">
    <source>
        <dbReference type="ARBA" id="ARBA00022679"/>
    </source>
</evidence>
<dbReference type="Proteomes" id="UP000295313">
    <property type="component" value="Unassembled WGS sequence"/>
</dbReference>
<keyword evidence="7 8" id="KW-0472">Membrane</keyword>
<dbReference type="GO" id="GO:0009103">
    <property type="term" value="P:lipopolysaccharide biosynthetic process"/>
    <property type="evidence" value="ECO:0007669"/>
    <property type="project" value="UniProtKB-ARBA"/>
</dbReference>
<dbReference type="Pfam" id="PF11028">
    <property type="entry name" value="TMEM260-like"/>
    <property type="match status" value="1"/>
</dbReference>
<keyword evidence="2" id="KW-1003">Cell membrane</keyword>
<evidence type="ECO:0000256" key="3">
    <source>
        <dbReference type="ARBA" id="ARBA00022676"/>
    </source>
</evidence>
<dbReference type="InterPro" id="IPR021280">
    <property type="entry name" value="TMEM260-like"/>
</dbReference>
<dbReference type="AlphaFoldDB" id="A0A4R8ICW8"/>
<protein>
    <submittedName>
        <fullName evidence="9">Uncharacterized protein DUF2723</fullName>
    </submittedName>
</protein>
<evidence type="ECO:0000256" key="7">
    <source>
        <dbReference type="ARBA" id="ARBA00023136"/>
    </source>
</evidence>
<dbReference type="RefSeq" id="WP_166668233.1">
    <property type="nucleotide sequence ID" value="NZ_SOEO01000003.1"/>
</dbReference>
<evidence type="ECO:0000256" key="2">
    <source>
        <dbReference type="ARBA" id="ARBA00022475"/>
    </source>
</evidence>
<evidence type="ECO:0000313" key="9">
    <source>
        <dbReference type="EMBL" id="TDX82585.1"/>
    </source>
</evidence>
<feature type="transmembrane region" description="Helical" evidence="8">
    <location>
        <begin position="151"/>
        <end position="178"/>
    </location>
</feature>
<keyword evidence="5 8" id="KW-0812">Transmembrane</keyword>
<feature type="transmembrane region" description="Helical" evidence="8">
    <location>
        <begin position="45"/>
        <end position="65"/>
    </location>
</feature>
<accession>A0A4R8ICW8</accession>
<feature type="transmembrane region" description="Helical" evidence="8">
    <location>
        <begin position="328"/>
        <end position="349"/>
    </location>
</feature>
<feature type="transmembrane region" description="Helical" evidence="8">
    <location>
        <begin position="99"/>
        <end position="117"/>
    </location>
</feature>
<dbReference type="EMBL" id="SOEO01000003">
    <property type="protein sequence ID" value="TDX82585.1"/>
    <property type="molecule type" value="Genomic_DNA"/>
</dbReference>
<keyword evidence="10" id="KW-1185">Reference proteome</keyword>
<feature type="transmembrane region" description="Helical" evidence="8">
    <location>
        <begin position="190"/>
        <end position="207"/>
    </location>
</feature>
<feature type="transmembrane region" description="Helical" evidence="8">
    <location>
        <begin position="72"/>
        <end position="93"/>
    </location>
</feature>
<keyword evidence="4" id="KW-0808">Transferase</keyword>
<dbReference type="InterPro" id="IPR050297">
    <property type="entry name" value="LipidA_mod_glycosyltrf_83"/>
</dbReference>
<reference evidence="9 10" key="1">
    <citation type="submission" date="2019-03" db="EMBL/GenBank/DDBJ databases">
        <title>Genomic Encyclopedia of Type Strains, Phase III (KMG-III): the genomes of soil and plant-associated and newly described type strains.</title>
        <authorList>
            <person name="Whitman W."/>
        </authorList>
    </citation>
    <scope>NUCLEOTIDE SEQUENCE [LARGE SCALE GENOMIC DNA]</scope>
    <source>
        <strain evidence="9 10">CGMCC 1.12802</strain>
    </source>
</reference>
<evidence type="ECO:0000256" key="1">
    <source>
        <dbReference type="ARBA" id="ARBA00004651"/>
    </source>
</evidence>
<comment type="caution">
    <text evidence="9">The sequence shown here is derived from an EMBL/GenBank/DDBJ whole genome shotgun (WGS) entry which is preliminary data.</text>
</comment>
<proteinExistence type="predicted"/>
<feature type="transmembrane region" description="Helical" evidence="8">
    <location>
        <begin position="298"/>
        <end position="316"/>
    </location>
</feature>